<dbReference type="InterPro" id="IPR036465">
    <property type="entry name" value="vWFA_dom_sf"/>
</dbReference>
<dbReference type="PANTHER" id="PTHR45737:SF6">
    <property type="entry name" value="VON WILLEBRAND FACTOR A DOMAIN-CONTAINING PROTEIN 5A"/>
    <property type="match status" value="1"/>
</dbReference>
<dbReference type="KEGG" id="tet:TTHERM_00128530"/>
<dbReference type="SMART" id="SM00327">
    <property type="entry name" value="VWA"/>
    <property type="match status" value="1"/>
</dbReference>
<protein>
    <submittedName>
        <fullName evidence="2">von willebrand factor type A domain protein</fullName>
    </submittedName>
</protein>
<name>I7MEC8_TETTS</name>
<evidence type="ECO:0000313" key="2">
    <source>
        <dbReference type="EMBL" id="EAR96089.2"/>
    </source>
</evidence>
<dbReference type="EMBL" id="GG662699">
    <property type="protein sequence ID" value="EAR96089.2"/>
    <property type="molecule type" value="Genomic_DNA"/>
</dbReference>
<proteinExistence type="predicted"/>
<dbReference type="SUPFAM" id="SSF53300">
    <property type="entry name" value="vWA-like"/>
    <property type="match status" value="1"/>
</dbReference>
<dbReference type="InterPro" id="IPR002035">
    <property type="entry name" value="VWF_A"/>
</dbReference>
<sequence length="595" mass="69175">MISLKKQQKVSLCCYYDSQIVKEVDAKYNFQVRGSIASHELYLRYENTTSKNQTFMLNFGLSEDTYFEHLSVNINEKITNFNVEDKKYENQTVFFKEGSLLQLQGNISVQIGKIDKGKEFVVCFKYNELLLEKEQQYLMTLPFCQAKLFQKVEINGDVYSQNSQDQIIFAEFMDINLNKLVKIQQVNNNHFKVKGELSKINEGYFSQEKAYLKVKYTKNNLSMLSFDQKNSEISPYCALINFIPPQISTQENLLTKTTDQLIKSEFVLIIDRSGSMYGPKMELAKESLIFFLKSLPVGSIYNIISFGSTCEIMFDQSVQFNDQNVQNSIQQIDQFSANLGGTNVSKALEHVYLNLFDQYGLRKKIFIITDGEFTDRNETQELVNAYQNRCDINVLCIGKDSQFQQAIEIANKTGGFTQHVKDHIDIISKVILLLSQSCQDLRNSVQMDSSSDHDECIDCIVPNPKQISFIDRSKTLRFYIFLNKKFEDVKKINFKLTTKFQNDVKFEDNYVIDIKDQAKQEHANIHKLGLYQLIKQIIINQWRKCEDIFEDITHSFKFTQNNIINLLKKEAIKQFLNLIYNLFISQLLIQILNSL</sequence>
<gene>
    <name evidence="2" type="ORF">TTHERM_00128530</name>
</gene>
<dbReference type="AlphaFoldDB" id="I7MEC8"/>
<organism evidence="2 3">
    <name type="scientific">Tetrahymena thermophila (strain SB210)</name>
    <dbReference type="NCBI Taxonomy" id="312017"/>
    <lineage>
        <taxon>Eukaryota</taxon>
        <taxon>Sar</taxon>
        <taxon>Alveolata</taxon>
        <taxon>Ciliophora</taxon>
        <taxon>Intramacronucleata</taxon>
        <taxon>Oligohymenophorea</taxon>
        <taxon>Hymenostomatida</taxon>
        <taxon>Tetrahymenina</taxon>
        <taxon>Tetrahymenidae</taxon>
        <taxon>Tetrahymena</taxon>
    </lineage>
</organism>
<evidence type="ECO:0000259" key="1">
    <source>
        <dbReference type="PROSITE" id="PS50234"/>
    </source>
</evidence>
<dbReference type="Pfam" id="PF13768">
    <property type="entry name" value="VWA_3"/>
    <property type="match status" value="1"/>
</dbReference>
<reference evidence="3" key="1">
    <citation type="journal article" date="2006" name="PLoS Biol.">
        <title>Macronuclear genome sequence of the ciliate Tetrahymena thermophila, a model eukaryote.</title>
        <authorList>
            <person name="Eisen J.A."/>
            <person name="Coyne R.S."/>
            <person name="Wu M."/>
            <person name="Wu D."/>
            <person name="Thiagarajan M."/>
            <person name="Wortman J.R."/>
            <person name="Badger J.H."/>
            <person name="Ren Q."/>
            <person name="Amedeo P."/>
            <person name="Jones K.M."/>
            <person name="Tallon L.J."/>
            <person name="Delcher A.L."/>
            <person name="Salzberg S.L."/>
            <person name="Silva J.C."/>
            <person name="Haas B.J."/>
            <person name="Majoros W.H."/>
            <person name="Farzad M."/>
            <person name="Carlton J.M."/>
            <person name="Smith R.K. Jr."/>
            <person name="Garg J."/>
            <person name="Pearlman R.E."/>
            <person name="Karrer K.M."/>
            <person name="Sun L."/>
            <person name="Manning G."/>
            <person name="Elde N.C."/>
            <person name="Turkewitz A.P."/>
            <person name="Asai D.J."/>
            <person name="Wilkes D.E."/>
            <person name="Wang Y."/>
            <person name="Cai H."/>
            <person name="Collins K."/>
            <person name="Stewart B.A."/>
            <person name="Lee S.R."/>
            <person name="Wilamowska K."/>
            <person name="Weinberg Z."/>
            <person name="Ruzzo W.L."/>
            <person name="Wloga D."/>
            <person name="Gaertig J."/>
            <person name="Frankel J."/>
            <person name="Tsao C.-C."/>
            <person name="Gorovsky M.A."/>
            <person name="Keeling P.J."/>
            <person name="Waller R.F."/>
            <person name="Patron N.J."/>
            <person name="Cherry J.M."/>
            <person name="Stover N.A."/>
            <person name="Krieger C.J."/>
            <person name="del Toro C."/>
            <person name="Ryder H.F."/>
            <person name="Williamson S.C."/>
            <person name="Barbeau R.A."/>
            <person name="Hamilton E.P."/>
            <person name="Orias E."/>
        </authorList>
    </citation>
    <scope>NUCLEOTIDE SEQUENCE [LARGE SCALE GENOMIC DNA]</scope>
    <source>
        <strain evidence="3">SB210</strain>
    </source>
</reference>
<accession>I7MEC8</accession>
<dbReference type="Gene3D" id="3.40.50.410">
    <property type="entry name" value="von Willebrand factor, type A domain"/>
    <property type="match status" value="1"/>
</dbReference>
<dbReference type="GeneID" id="7832321"/>
<dbReference type="RefSeq" id="XP_001016334.2">
    <property type="nucleotide sequence ID" value="XM_001016334.2"/>
</dbReference>
<keyword evidence="3" id="KW-1185">Reference proteome</keyword>
<dbReference type="PANTHER" id="PTHR45737">
    <property type="entry name" value="VON WILLEBRAND FACTOR A DOMAIN-CONTAINING PROTEIN 5A"/>
    <property type="match status" value="1"/>
</dbReference>
<dbReference type="Proteomes" id="UP000009168">
    <property type="component" value="Unassembled WGS sequence"/>
</dbReference>
<dbReference type="STRING" id="312017.I7MEC8"/>
<evidence type="ECO:0000313" key="3">
    <source>
        <dbReference type="Proteomes" id="UP000009168"/>
    </source>
</evidence>
<feature type="domain" description="VWFA" evidence="1">
    <location>
        <begin position="265"/>
        <end position="445"/>
    </location>
</feature>
<dbReference type="PROSITE" id="PS50234">
    <property type="entry name" value="VWFA"/>
    <property type="match status" value="1"/>
</dbReference>
<dbReference type="OrthoDB" id="312927at2759"/>
<dbReference type="InParanoid" id="I7MEC8"/>
<dbReference type="eggNOG" id="ENOG502QRPK">
    <property type="taxonomic scope" value="Eukaryota"/>
</dbReference>